<keyword evidence="5" id="KW-0119">Carbohydrate metabolism</keyword>
<dbReference type="Gene3D" id="3.20.20.70">
    <property type="entry name" value="Aldolase class I"/>
    <property type="match status" value="1"/>
</dbReference>
<comment type="caution">
    <text evidence="6">The sequence shown here is derived from an EMBL/GenBank/DDBJ whole genome shotgun (WGS) entry which is preliminary data.</text>
</comment>
<evidence type="ECO:0000256" key="4">
    <source>
        <dbReference type="ARBA" id="ARBA00023239"/>
    </source>
</evidence>
<evidence type="ECO:0000313" key="6">
    <source>
        <dbReference type="EMBL" id="MFC4354309.1"/>
    </source>
</evidence>
<evidence type="ECO:0000256" key="5">
    <source>
        <dbReference type="ARBA" id="ARBA00023277"/>
    </source>
</evidence>
<dbReference type="GO" id="GO:0008700">
    <property type="term" value="F:(R,S)-4-hydroxy-2-oxoglutarate aldolase activity"/>
    <property type="evidence" value="ECO:0007669"/>
    <property type="project" value="UniProtKB-EC"/>
</dbReference>
<dbReference type="Pfam" id="PF01081">
    <property type="entry name" value="Aldolase"/>
    <property type="match status" value="1"/>
</dbReference>
<dbReference type="EC" id="4.1.2.14" evidence="6"/>
<dbReference type="PANTHER" id="PTHR30246">
    <property type="entry name" value="2-KETO-3-DEOXY-6-PHOSPHOGLUCONATE ALDOLASE"/>
    <property type="match status" value="1"/>
</dbReference>
<dbReference type="InterPro" id="IPR000887">
    <property type="entry name" value="Aldlse_KDPG_KHG"/>
</dbReference>
<organism evidence="6 7">
    <name type="scientific">Chryseomicrobium palamuruense</name>
    <dbReference type="NCBI Taxonomy" id="682973"/>
    <lineage>
        <taxon>Bacteria</taxon>
        <taxon>Bacillati</taxon>
        <taxon>Bacillota</taxon>
        <taxon>Bacilli</taxon>
        <taxon>Bacillales</taxon>
        <taxon>Caryophanaceae</taxon>
        <taxon>Chryseomicrobium</taxon>
    </lineage>
</organism>
<dbReference type="Proteomes" id="UP001595733">
    <property type="component" value="Unassembled WGS sequence"/>
</dbReference>
<comment type="subunit">
    <text evidence="3">Homotrimer.</text>
</comment>
<gene>
    <name evidence="6" type="ORF">ACFO0S_04375</name>
</gene>
<keyword evidence="7" id="KW-1185">Reference proteome</keyword>
<dbReference type="PANTHER" id="PTHR30246:SF1">
    <property type="entry name" value="2-DEHYDRO-3-DEOXY-6-PHOSPHOGALACTONATE ALDOLASE-RELATED"/>
    <property type="match status" value="1"/>
</dbReference>
<dbReference type="EMBL" id="JBHSEF010000010">
    <property type="protein sequence ID" value="MFC4354309.1"/>
    <property type="molecule type" value="Genomic_DNA"/>
</dbReference>
<name>A0ABV8UTD0_9BACL</name>
<dbReference type="NCBIfam" id="NF005119">
    <property type="entry name" value="PRK06552.1"/>
    <property type="match status" value="1"/>
</dbReference>
<evidence type="ECO:0000313" key="7">
    <source>
        <dbReference type="Proteomes" id="UP001595733"/>
    </source>
</evidence>
<dbReference type="SUPFAM" id="SSF51569">
    <property type="entry name" value="Aldolase"/>
    <property type="match status" value="1"/>
</dbReference>
<evidence type="ECO:0000256" key="3">
    <source>
        <dbReference type="ARBA" id="ARBA00011233"/>
    </source>
</evidence>
<keyword evidence="4 6" id="KW-0456">Lyase</keyword>
<comment type="pathway">
    <text evidence="1">Carbohydrate acid metabolism.</text>
</comment>
<sequence>MLTKYETLLKLKDLSVVAVIRGASAEEAIEVSRAAAAGGMKAIEVTYTTPNVGDAFRALQDEDCLVGAGTVLDAETARHAILHGAQFVVSPHFNPEISTMCNRYAIPYLPGCLTIKEMVQAAEHGHELIKLFPANNFDPSFIASVKGPLPHVHIMPTGGVNLSSVRAWLDAGAFAVGVGSDLTKAYRSGGAQAVTELAEAYVASVSKEGE</sequence>
<dbReference type="NCBIfam" id="TIGR01182">
    <property type="entry name" value="eda"/>
    <property type="match status" value="1"/>
</dbReference>
<dbReference type="RefSeq" id="WP_378140588.1">
    <property type="nucleotide sequence ID" value="NZ_JBHSEF010000010.1"/>
</dbReference>
<proteinExistence type="inferred from homology"/>
<evidence type="ECO:0000256" key="2">
    <source>
        <dbReference type="ARBA" id="ARBA00006906"/>
    </source>
</evidence>
<reference evidence="7" key="1">
    <citation type="journal article" date="2019" name="Int. J. Syst. Evol. Microbiol.">
        <title>The Global Catalogue of Microorganisms (GCM) 10K type strain sequencing project: providing services to taxonomists for standard genome sequencing and annotation.</title>
        <authorList>
            <consortium name="The Broad Institute Genomics Platform"/>
            <consortium name="The Broad Institute Genome Sequencing Center for Infectious Disease"/>
            <person name="Wu L."/>
            <person name="Ma J."/>
        </authorList>
    </citation>
    <scope>NUCLEOTIDE SEQUENCE [LARGE SCALE GENOMIC DNA]</scope>
    <source>
        <strain evidence="7">CCUG 50353</strain>
    </source>
</reference>
<dbReference type="InterPro" id="IPR013785">
    <property type="entry name" value="Aldolase_TIM"/>
</dbReference>
<comment type="similarity">
    <text evidence="2">Belongs to the KHG/KDPG aldolase family.</text>
</comment>
<protein>
    <submittedName>
        <fullName evidence="6">Bifunctional 2-keto-4-hydroxyglutarate aldolase/2-keto-3-deoxy-6-phosphogluconate aldolase</fullName>
        <ecNumber evidence="6">4.1.2.14</ecNumber>
        <ecNumber evidence="6">4.1.3.16</ecNumber>
    </submittedName>
</protein>
<dbReference type="CDD" id="cd00452">
    <property type="entry name" value="KDPG_aldolase"/>
    <property type="match status" value="1"/>
</dbReference>
<dbReference type="EC" id="4.1.3.16" evidence="6"/>
<dbReference type="GO" id="GO:0008675">
    <property type="term" value="F:2-dehydro-3-deoxy-phosphogluconate aldolase activity"/>
    <property type="evidence" value="ECO:0007669"/>
    <property type="project" value="UniProtKB-EC"/>
</dbReference>
<evidence type="ECO:0000256" key="1">
    <source>
        <dbReference type="ARBA" id="ARBA00004761"/>
    </source>
</evidence>
<accession>A0ABV8UTD0</accession>